<proteinExistence type="predicted"/>
<comment type="caution">
    <text evidence="1">The sequence shown here is derived from an EMBL/GenBank/DDBJ whole genome shotgun (WGS) entry which is preliminary data.</text>
</comment>
<evidence type="ECO:0000313" key="1">
    <source>
        <dbReference type="EMBL" id="MDO6967004.1"/>
    </source>
</evidence>
<name>A0ABT8YTI7_9HYPH</name>
<accession>A0ABT8YTI7</accession>
<reference evidence="1" key="2">
    <citation type="submission" date="2023-07" db="EMBL/GenBank/DDBJ databases">
        <authorList>
            <person name="Shen H."/>
        </authorList>
    </citation>
    <scope>NUCLEOTIDE SEQUENCE</scope>
    <source>
        <strain evidence="1">TNR-22</strain>
    </source>
</reference>
<organism evidence="1 2">
    <name type="scientific">Rhizobium alvei</name>
    <dbReference type="NCBI Taxonomy" id="1132659"/>
    <lineage>
        <taxon>Bacteria</taxon>
        <taxon>Pseudomonadati</taxon>
        <taxon>Pseudomonadota</taxon>
        <taxon>Alphaproteobacteria</taxon>
        <taxon>Hyphomicrobiales</taxon>
        <taxon>Rhizobiaceae</taxon>
        <taxon>Rhizobium/Agrobacterium group</taxon>
        <taxon>Rhizobium</taxon>
    </lineage>
</organism>
<reference evidence="1" key="1">
    <citation type="journal article" date="2015" name="Int. J. Syst. Evol. Microbiol.">
        <title>Rhizobium alvei sp. nov., isolated from a freshwater river.</title>
        <authorList>
            <person name="Sheu S.Y."/>
            <person name="Huang H.W."/>
            <person name="Young C.C."/>
            <person name="Chen W.M."/>
        </authorList>
    </citation>
    <scope>NUCLEOTIDE SEQUENCE</scope>
    <source>
        <strain evidence="1">TNR-22</strain>
    </source>
</reference>
<sequence>MTNEEIIAAGVNAHMLLDAALTKAYNQAQRLIDLTEKGAAAGLAKPLKSKRLIHMSRELAGAIATAGRLSANLHIEQTAIAKANGIDTGSLTIVAGVELPSVSVMGGGDR</sequence>
<dbReference type="Proteomes" id="UP001174932">
    <property type="component" value="Unassembled WGS sequence"/>
</dbReference>
<keyword evidence="2" id="KW-1185">Reference proteome</keyword>
<dbReference type="EMBL" id="JAUOZU010000024">
    <property type="protein sequence ID" value="MDO6967004.1"/>
    <property type="molecule type" value="Genomic_DNA"/>
</dbReference>
<evidence type="ECO:0000313" key="2">
    <source>
        <dbReference type="Proteomes" id="UP001174932"/>
    </source>
</evidence>
<gene>
    <name evidence="1" type="ORF">Q4481_23865</name>
</gene>
<protein>
    <submittedName>
        <fullName evidence="1">Uncharacterized protein</fullName>
    </submittedName>
</protein>
<dbReference type="RefSeq" id="WP_304378934.1">
    <property type="nucleotide sequence ID" value="NZ_JAUOZU010000024.1"/>
</dbReference>